<evidence type="ECO:0000256" key="1">
    <source>
        <dbReference type="SAM" id="Phobius"/>
    </source>
</evidence>
<name>A0A0V0GSB6_SOLCH</name>
<feature type="transmembrane region" description="Helical" evidence="1">
    <location>
        <begin position="20"/>
        <end position="36"/>
    </location>
</feature>
<keyword evidence="1" id="KW-0812">Transmembrane</keyword>
<proteinExistence type="predicted"/>
<dbReference type="AlphaFoldDB" id="A0A0V0GSB6"/>
<reference evidence="2" key="1">
    <citation type="submission" date="2015-12" db="EMBL/GenBank/DDBJ databases">
        <title>Gene expression during late stages of embryo sac development: a critical building block for successful pollen-pistil interactions.</title>
        <authorList>
            <person name="Liu Y."/>
            <person name="Joly V."/>
            <person name="Sabar M."/>
            <person name="Matton D.P."/>
        </authorList>
    </citation>
    <scope>NUCLEOTIDE SEQUENCE</scope>
</reference>
<keyword evidence="1" id="KW-0472">Membrane</keyword>
<sequence>MNLFSNINGPLRKVPKFVPFTHFLLRLILIFLLFDIKTDKDTICPMGFTSSFTSQLRDSLPRYSLH</sequence>
<evidence type="ECO:0000313" key="2">
    <source>
        <dbReference type="EMBL" id="JAP11124.1"/>
    </source>
</evidence>
<organism evidence="2">
    <name type="scientific">Solanum chacoense</name>
    <name type="common">Chaco potato</name>
    <dbReference type="NCBI Taxonomy" id="4108"/>
    <lineage>
        <taxon>Eukaryota</taxon>
        <taxon>Viridiplantae</taxon>
        <taxon>Streptophyta</taxon>
        <taxon>Embryophyta</taxon>
        <taxon>Tracheophyta</taxon>
        <taxon>Spermatophyta</taxon>
        <taxon>Magnoliopsida</taxon>
        <taxon>eudicotyledons</taxon>
        <taxon>Gunneridae</taxon>
        <taxon>Pentapetalae</taxon>
        <taxon>asterids</taxon>
        <taxon>lamiids</taxon>
        <taxon>Solanales</taxon>
        <taxon>Solanaceae</taxon>
        <taxon>Solanoideae</taxon>
        <taxon>Solaneae</taxon>
        <taxon>Solanum</taxon>
    </lineage>
</organism>
<keyword evidence="1" id="KW-1133">Transmembrane helix</keyword>
<protein>
    <submittedName>
        <fullName evidence="2">Putative ovule protein</fullName>
    </submittedName>
</protein>
<dbReference type="EMBL" id="GEDG01031887">
    <property type="protein sequence ID" value="JAP11124.1"/>
    <property type="molecule type" value="Transcribed_RNA"/>
</dbReference>
<accession>A0A0V0GSB6</accession>